<dbReference type="STRING" id="407821.A0A087TCB4"/>
<dbReference type="GO" id="GO:0006887">
    <property type="term" value="P:exocytosis"/>
    <property type="evidence" value="ECO:0007669"/>
    <property type="project" value="UniProtKB-KW"/>
</dbReference>
<feature type="domain" description="Notch NODP" evidence="14">
    <location>
        <begin position="52"/>
        <end position="113"/>
    </location>
</feature>
<dbReference type="OrthoDB" id="283575at2759"/>
<dbReference type="InterPro" id="IPR011656">
    <property type="entry name" value="Notch_NODP_dom"/>
</dbReference>
<dbReference type="GO" id="GO:0044231">
    <property type="term" value="C:host cell presynaptic membrane"/>
    <property type="evidence" value="ECO:0007669"/>
    <property type="project" value="UniProtKB-KW"/>
</dbReference>
<feature type="repeat" description="ANK" evidence="9">
    <location>
        <begin position="380"/>
        <end position="405"/>
    </location>
</feature>
<evidence type="ECO:0000256" key="3">
    <source>
        <dbReference type="ARBA" id="ARBA00022537"/>
    </source>
</evidence>
<dbReference type="AlphaFoldDB" id="A0A087TCB4"/>
<dbReference type="InterPro" id="IPR002110">
    <property type="entry name" value="Ankyrin_rpt"/>
</dbReference>
<keyword evidence="11" id="KW-0812">Transmembrane</keyword>
<dbReference type="GO" id="GO:0016020">
    <property type="term" value="C:membrane"/>
    <property type="evidence" value="ECO:0007669"/>
    <property type="project" value="InterPro"/>
</dbReference>
<dbReference type="Pfam" id="PF07684">
    <property type="entry name" value="NODP"/>
    <property type="match status" value="1"/>
</dbReference>
<evidence type="ECO:0000256" key="10">
    <source>
        <dbReference type="SAM" id="MobiDB-lite"/>
    </source>
</evidence>
<dbReference type="Gene3D" id="3.30.70.3310">
    <property type="match status" value="1"/>
</dbReference>
<evidence type="ECO:0000256" key="1">
    <source>
        <dbReference type="ARBA" id="ARBA00004175"/>
    </source>
</evidence>
<evidence type="ECO:0000256" key="11">
    <source>
        <dbReference type="SAM" id="Phobius"/>
    </source>
</evidence>
<keyword evidence="4" id="KW-0528">Neurotoxin</keyword>
<feature type="compositionally biased region" description="Low complexity" evidence="10">
    <location>
        <begin position="721"/>
        <end position="732"/>
    </location>
</feature>
<dbReference type="SMART" id="SM01334">
    <property type="entry name" value="DUF3454"/>
    <property type="match status" value="1"/>
</dbReference>
<dbReference type="SMART" id="SM00248">
    <property type="entry name" value="ANK"/>
    <property type="match status" value="7"/>
</dbReference>
<evidence type="ECO:0000256" key="4">
    <source>
        <dbReference type="ARBA" id="ARBA00022699"/>
    </source>
</evidence>
<feature type="domain" description="Notch NOD" evidence="13">
    <location>
        <begin position="1"/>
        <end position="43"/>
    </location>
</feature>
<evidence type="ECO:0000256" key="9">
    <source>
        <dbReference type="PROSITE-ProRule" id="PRU00023"/>
    </source>
</evidence>
<keyword evidence="2" id="KW-0268">Exocytosis</keyword>
<dbReference type="Gene3D" id="1.25.40.20">
    <property type="entry name" value="Ankyrin repeat-containing domain"/>
    <property type="match status" value="1"/>
</dbReference>
<dbReference type="Proteomes" id="UP000054359">
    <property type="component" value="Unassembled WGS sequence"/>
</dbReference>
<sequence length="886" mass="97189">MEPEVFLNNSVPFLREIGHALRTIVRIKKDEKGQPMVYPWHTKDVPPGYHYKKQGSKVYMEIDNRRCVKTAATECFQSATKAAQFLAAAHSRQAFAFQIQEISGEDKEKPAGVQMYYYPDLMYIVIGVIIFIIMGLLFGVLFTTRKRARGITWFPEGFFRTSSSQRRRSRRRGPDGQEMRNLNKQSSANRVDVNSNDNAASPPAPPLPPSDSNQWSDDDRLDHPPVKRMKSEKSQDGSFGDSQSSIAPPEYDESDPRQWTQQHLDAADVRNPDILALTPPQGDGDMEPGSVDVNVQGPGGLTPLMLASFRGGGIDVIEDGDDDDGSGSMIQDLLMQGAKINMTLERTGETSLHLAARYARADAAKRLLDAGADANAQDNTGRTPLHAAVSADAQGVFQILLRNRATNLNARMHDGTTPLILAARLAIEGMVEELVNAEADINAADDHGKTALHWAAAVNNVDAVRVLISHGVNKDAQDNKEETPLFLAAREGSYQAAKILLENLANKEITDHMDRLPRDVACERMHIDIVRLLEEYVPPSPQIANGNLNSGSPAVLLSSLLGSSKSKPKRRIKINNVGSAPARETSESTTQNVENGIRRKPSIKRRKESAHMLVQGMEGSMSLSPGESLTSPNGMVQSGMENSEPIYTQLTNVLHMQPNNTMKQLPSYDDRPKINYCSMAVTMDNQAMSQMYLDPGLTNSMQNASSHHMRQNSMPNNGAVPPSSRPYSSASPIKQRPSLPTSPTHMAAMRAAHHQRTTKLQSQGGGNQTYDYPSAISDVQHLMGSSLKMGVQGNGQQSLYPHLFHYPTPPSQHSHSGGESTPQHYLHPPETYLTPSPESPGQWSSSSPHSAQSDWSESIASPMGHVHPQHAVDHSQHQKLLPVSTS</sequence>
<feature type="repeat" description="ANK" evidence="9">
    <location>
        <begin position="347"/>
        <end position="379"/>
    </location>
</feature>
<evidence type="ECO:0000259" key="14">
    <source>
        <dbReference type="SMART" id="SM01339"/>
    </source>
</evidence>
<feature type="compositionally biased region" description="Basic and acidic residues" evidence="10">
    <location>
        <begin position="217"/>
        <end position="235"/>
    </location>
</feature>
<accession>A0A087TCB4</accession>
<evidence type="ECO:0000256" key="5">
    <source>
        <dbReference type="ARBA" id="ARBA00022737"/>
    </source>
</evidence>
<feature type="region of interest" description="Disordered" evidence="10">
    <location>
        <begin position="162"/>
        <end position="285"/>
    </location>
</feature>
<feature type="compositionally biased region" description="Low complexity" evidence="10">
    <location>
        <begin position="236"/>
        <end position="245"/>
    </location>
</feature>
<feature type="repeat" description="ANK" evidence="9">
    <location>
        <begin position="414"/>
        <end position="446"/>
    </location>
</feature>
<feature type="compositionally biased region" description="Polar residues" evidence="10">
    <location>
        <begin position="697"/>
        <end position="716"/>
    </location>
</feature>
<dbReference type="PANTHER" id="PTHR24126:SF14">
    <property type="entry name" value="ANK_REP_REGION DOMAIN-CONTAINING PROTEIN"/>
    <property type="match status" value="1"/>
</dbReference>
<dbReference type="Pfam" id="PF13857">
    <property type="entry name" value="Ank_5"/>
    <property type="match status" value="1"/>
</dbReference>
<keyword evidence="8" id="KW-1053">Target membrane</keyword>
<feature type="compositionally biased region" description="Low complexity" evidence="10">
    <location>
        <begin position="835"/>
        <end position="856"/>
    </location>
</feature>
<evidence type="ECO:0000256" key="7">
    <source>
        <dbReference type="ARBA" id="ARBA00023043"/>
    </source>
</evidence>
<dbReference type="InterPro" id="IPR010660">
    <property type="entry name" value="Notch_NOD_dom"/>
</dbReference>
<evidence type="ECO:0000313" key="15">
    <source>
        <dbReference type="EMBL" id="KFM62753.1"/>
    </source>
</evidence>
<dbReference type="GO" id="GO:0007219">
    <property type="term" value="P:Notch signaling pathway"/>
    <property type="evidence" value="ECO:0007669"/>
    <property type="project" value="InterPro"/>
</dbReference>
<dbReference type="PANTHER" id="PTHR24126">
    <property type="entry name" value="ANKYRIN REPEAT, PH AND SEC7 DOMAIN CONTAINING PROTEIN SECG-RELATED"/>
    <property type="match status" value="1"/>
</dbReference>
<dbReference type="PROSITE" id="PS50088">
    <property type="entry name" value="ANK_REPEAT"/>
    <property type="match status" value="5"/>
</dbReference>
<dbReference type="InterPro" id="IPR024600">
    <property type="entry name" value="Notch_C"/>
</dbReference>
<keyword evidence="11" id="KW-0472">Membrane</keyword>
<organism evidence="15 16">
    <name type="scientific">Stegodyphus mimosarum</name>
    <name type="common">African social velvet spider</name>
    <dbReference type="NCBI Taxonomy" id="407821"/>
    <lineage>
        <taxon>Eukaryota</taxon>
        <taxon>Metazoa</taxon>
        <taxon>Ecdysozoa</taxon>
        <taxon>Arthropoda</taxon>
        <taxon>Chelicerata</taxon>
        <taxon>Arachnida</taxon>
        <taxon>Araneae</taxon>
        <taxon>Araneomorphae</taxon>
        <taxon>Entelegynae</taxon>
        <taxon>Eresoidea</taxon>
        <taxon>Eresidae</taxon>
        <taxon>Stegodyphus</taxon>
    </lineage>
</organism>
<feature type="repeat" description="ANK" evidence="9">
    <location>
        <begin position="447"/>
        <end position="479"/>
    </location>
</feature>
<keyword evidence="16" id="KW-1185">Reference proteome</keyword>
<feature type="transmembrane region" description="Helical" evidence="11">
    <location>
        <begin position="121"/>
        <end position="142"/>
    </location>
</feature>
<reference evidence="15 16" key="1">
    <citation type="submission" date="2013-11" db="EMBL/GenBank/DDBJ databases">
        <title>Genome sequencing of Stegodyphus mimosarum.</title>
        <authorList>
            <person name="Bechsgaard J."/>
        </authorList>
    </citation>
    <scope>NUCLEOTIDE SEQUENCE [LARGE SCALE GENOMIC DNA]</scope>
</reference>
<feature type="domain" description="Notch C-terminal" evidence="12">
    <location>
        <begin position="803"/>
        <end position="864"/>
    </location>
</feature>
<dbReference type="SUPFAM" id="SSF48403">
    <property type="entry name" value="Ankyrin repeat"/>
    <property type="match status" value="1"/>
</dbReference>
<feature type="region of interest" description="Disordered" evidence="10">
    <location>
        <begin position="696"/>
        <end position="772"/>
    </location>
</feature>
<proteinExistence type="predicted"/>
<feature type="non-terminal residue" evidence="15">
    <location>
        <position position="886"/>
    </location>
</feature>
<dbReference type="SMART" id="SM01338">
    <property type="entry name" value="NOD"/>
    <property type="match status" value="1"/>
</dbReference>
<keyword evidence="11" id="KW-1133">Transmembrane helix</keyword>
<keyword evidence="5" id="KW-0677">Repeat</keyword>
<dbReference type="Pfam" id="PF00023">
    <property type="entry name" value="Ank"/>
    <property type="match status" value="1"/>
</dbReference>
<keyword evidence="6" id="KW-0800">Toxin</keyword>
<comment type="subcellular location">
    <subcellularLocation>
        <location evidence="1">Target cell membrane</location>
    </subcellularLocation>
</comment>
<feature type="repeat" description="ANK" evidence="9">
    <location>
        <begin position="480"/>
        <end position="512"/>
    </location>
</feature>
<keyword evidence="6" id="KW-0638">Presynaptic neurotoxin</keyword>
<dbReference type="FunFam" id="1.25.40.20:FF:000005">
    <property type="entry name" value="Neurogenic locus notch 1"/>
    <property type="match status" value="1"/>
</dbReference>
<dbReference type="EMBL" id="KK114565">
    <property type="protein sequence ID" value="KFM62753.1"/>
    <property type="molecule type" value="Genomic_DNA"/>
</dbReference>
<dbReference type="SMART" id="SM01339">
    <property type="entry name" value="NODP"/>
    <property type="match status" value="1"/>
</dbReference>
<dbReference type="Pfam" id="PF12796">
    <property type="entry name" value="Ank_2"/>
    <property type="match status" value="1"/>
</dbReference>
<feature type="compositionally biased region" description="Polar residues" evidence="10">
    <location>
        <begin position="811"/>
        <end position="823"/>
    </location>
</feature>
<evidence type="ECO:0000313" key="16">
    <source>
        <dbReference type="Proteomes" id="UP000054359"/>
    </source>
</evidence>
<evidence type="ECO:0000256" key="2">
    <source>
        <dbReference type="ARBA" id="ARBA00022483"/>
    </source>
</evidence>
<feature type="compositionally biased region" description="Polar residues" evidence="10">
    <location>
        <begin position="180"/>
        <end position="193"/>
    </location>
</feature>
<keyword evidence="7 9" id="KW-0040">ANK repeat</keyword>
<name>A0A087TCB4_STEMI</name>
<dbReference type="GO" id="GO:0044218">
    <property type="term" value="C:other organism cell membrane"/>
    <property type="evidence" value="ECO:0007669"/>
    <property type="project" value="UniProtKB-KW"/>
</dbReference>
<evidence type="ECO:0000259" key="12">
    <source>
        <dbReference type="SMART" id="SM01334"/>
    </source>
</evidence>
<feature type="region of interest" description="Disordered" evidence="10">
    <location>
        <begin position="800"/>
        <end position="886"/>
    </location>
</feature>
<evidence type="ECO:0000256" key="6">
    <source>
        <dbReference type="ARBA" id="ARBA00023028"/>
    </source>
</evidence>
<protein>
    <submittedName>
        <fullName evidence="15">Neurogenic locus notch-like protein 2</fullName>
    </submittedName>
</protein>
<dbReference type="CDD" id="cd21706">
    <property type="entry name" value="JMTM_dNotch"/>
    <property type="match status" value="1"/>
</dbReference>
<dbReference type="GO" id="GO:0030154">
    <property type="term" value="P:cell differentiation"/>
    <property type="evidence" value="ECO:0007669"/>
    <property type="project" value="InterPro"/>
</dbReference>
<evidence type="ECO:0000256" key="8">
    <source>
        <dbReference type="ARBA" id="ARBA00023298"/>
    </source>
</evidence>
<dbReference type="InterPro" id="IPR036770">
    <property type="entry name" value="Ankyrin_rpt-contain_sf"/>
</dbReference>
<keyword evidence="3" id="KW-1052">Target cell membrane</keyword>
<gene>
    <name evidence="15" type="ORF">X975_21216</name>
</gene>
<dbReference type="Pfam" id="PF06816">
    <property type="entry name" value="NOD"/>
    <property type="match status" value="1"/>
</dbReference>
<dbReference type="OMA" id="CERMHID"/>
<evidence type="ECO:0000259" key="13">
    <source>
        <dbReference type="SMART" id="SM01338"/>
    </source>
</evidence>
<dbReference type="PROSITE" id="PS50297">
    <property type="entry name" value="ANK_REP_REGION"/>
    <property type="match status" value="4"/>
</dbReference>
<dbReference type="PRINTS" id="PR01983">
    <property type="entry name" value="NOTCH"/>
</dbReference>